<dbReference type="AlphaFoldDB" id="A0A0V1GF59"/>
<sequence length="42" mass="4673">MSAEGGGTIHTEKPSFERLSIPINTTYSPLTKGIFKFDLKIF</sequence>
<organism evidence="1 2">
    <name type="scientific">Trichinella zimbabwensis</name>
    <dbReference type="NCBI Taxonomy" id="268475"/>
    <lineage>
        <taxon>Eukaryota</taxon>
        <taxon>Metazoa</taxon>
        <taxon>Ecdysozoa</taxon>
        <taxon>Nematoda</taxon>
        <taxon>Enoplea</taxon>
        <taxon>Dorylaimia</taxon>
        <taxon>Trichinellida</taxon>
        <taxon>Trichinellidae</taxon>
        <taxon>Trichinella</taxon>
    </lineage>
</organism>
<keyword evidence="2" id="KW-1185">Reference proteome</keyword>
<reference evidence="1 2" key="1">
    <citation type="submission" date="2015-01" db="EMBL/GenBank/DDBJ databases">
        <title>Evolution of Trichinella species and genotypes.</title>
        <authorList>
            <person name="Korhonen P.K."/>
            <person name="Edoardo P."/>
            <person name="Giuseppe L.R."/>
            <person name="Gasser R.B."/>
        </authorList>
    </citation>
    <scope>NUCLEOTIDE SEQUENCE [LARGE SCALE GENOMIC DNA]</scope>
    <source>
        <strain evidence="1">ISS1029</strain>
    </source>
</reference>
<evidence type="ECO:0000313" key="1">
    <source>
        <dbReference type="EMBL" id="KRY96910.1"/>
    </source>
</evidence>
<gene>
    <name evidence="1" type="ORF">T11_5828</name>
</gene>
<accession>A0A0V1GF59</accession>
<dbReference type="Proteomes" id="UP000055024">
    <property type="component" value="Unassembled WGS sequence"/>
</dbReference>
<proteinExistence type="predicted"/>
<protein>
    <submittedName>
        <fullName evidence="1">Uncharacterized protein</fullName>
    </submittedName>
</protein>
<name>A0A0V1GF59_9BILA</name>
<comment type="caution">
    <text evidence="1">The sequence shown here is derived from an EMBL/GenBank/DDBJ whole genome shotgun (WGS) entry which is preliminary data.</text>
</comment>
<dbReference type="EMBL" id="JYDP01002436">
    <property type="protein sequence ID" value="KRY96910.1"/>
    <property type="molecule type" value="Genomic_DNA"/>
</dbReference>
<evidence type="ECO:0000313" key="2">
    <source>
        <dbReference type="Proteomes" id="UP000055024"/>
    </source>
</evidence>